<dbReference type="InterPro" id="IPR032834">
    <property type="entry name" value="NatK-like_C"/>
</dbReference>
<proteinExistence type="predicted"/>
<feature type="domain" description="Histidine kinase/HSP90-like ATPase" evidence="2">
    <location>
        <begin position="337"/>
        <end position="442"/>
    </location>
</feature>
<reference evidence="3" key="1">
    <citation type="submission" date="2024-07" db="EMBL/GenBank/DDBJ databases">
        <authorList>
            <person name="Li G."/>
        </authorList>
    </citation>
    <scope>NUCLEOTIDE SEQUENCE</scope>
    <source>
        <strain evidence="3">CP1998</strain>
    </source>
</reference>
<dbReference type="AlphaFoldDB" id="A0AB39LD64"/>
<dbReference type="PANTHER" id="PTHR40448">
    <property type="entry name" value="TWO-COMPONENT SENSOR HISTIDINE KINASE"/>
    <property type="match status" value="1"/>
</dbReference>
<keyword evidence="1" id="KW-0812">Transmembrane</keyword>
<keyword evidence="3" id="KW-0418">Kinase</keyword>
<feature type="transmembrane region" description="Helical" evidence="1">
    <location>
        <begin position="6"/>
        <end position="22"/>
    </location>
</feature>
<feature type="transmembrane region" description="Helical" evidence="1">
    <location>
        <begin position="90"/>
        <end position="112"/>
    </location>
</feature>
<organism evidence="3">
    <name type="scientific">Streptococcus sp. CP1998</name>
    <dbReference type="NCBI Taxonomy" id="3238303"/>
    <lineage>
        <taxon>Bacteria</taxon>
        <taxon>Bacillati</taxon>
        <taxon>Bacillota</taxon>
        <taxon>Bacilli</taxon>
        <taxon>Lactobacillales</taxon>
        <taxon>Streptococcaceae</taxon>
        <taxon>Streptococcus</taxon>
    </lineage>
</organism>
<gene>
    <name evidence="3" type="ORF">AB4X21_10055</name>
</gene>
<keyword evidence="3" id="KW-0808">Transferase</keyword>
<feature type="transmembrane region" description="Helical" evidence="1">
    <location>
        <begin position="34"/>
        <end position="54"/>
    </location>
</feature>
<dbReference type="EMBL" id="CP163380">
    <property type="protein sequence ID" value="XDP49864.1"/>
    <property type="molecule type" value="Genomic_DNA"/>
</dbReference>
<sequence>MIQSLVLSFLLGGIIVLTFALVDEKIYQEHQFSFIFLLSTFVLLFESLLVFLDVTLVSNIRLSDLNMLLWPVYLYPYYHYANRMNYLCTIFYSFFTYLAVEGTATFLTIIVSSVLGDAFVAAHSIVYNICIRLVSLGIILKLIDLFEFDFTPFYEKEFEKYLKRVICVYFTIFVVINFALWISEQAQFKNFGSMLATICFFFFVVSLFHMKIERDQYRKNLALEYKEFSEQQMSRYMAEIQSLYSIVRGFRHDLGNLVISMSLAIEEKNISEIQRIHREVLEEGYKKINTEELSGFNLVNIRDSALRSILIRGWLDARDAGVEMTFETSEPIEQLPVDLLDIVRIVGILVTNALEASKEAEEKKVHVAIFSISKIVYLVIHNTTNEITFDIRKIYEEGYSTKGENRGLGLNNVRKILANYGTMFLETELQGNRFLQVLKIGGYEQE</sequence>
<feature type="transmembrane region" description="Helical" evidence="1">
    <location>
        <begin position="118"/>
        <end position="140"/>
    </location>
</feature>
<feature type="transmembrane region" description="Helical" evidence="1">
    <location>
        <begin position="188"/>
        <end position="210"/>
    </location>
</feature>
<accession>A0AB39LD64</accession>
<keyword evidence="1" id="KW-0472">Membrane</keyword>
<evidence type="ECO:0000259" key="2">
    <source>
        <dbReference type="SMART" id="SM00387"/>
    </source>
</evidence>
<dbReference type="SMART" id="SM00387">
    <property type="entry name" value="HATPase_c"/>
    <property type="match status" value="1"/>
</dbReference>
<keyword evidence="1" id="KW-1133">Transmembrane helix</keyword>
<dbReference type="RefSeq" id="WP_270300096.1">
    <property type="nucleotide sequence ID" value="NZ_CP163380.1"/>
</dbReference>
<dbReference type="Gene3D" id="3.30.565.10">
    <property type="entry name" value="Histidine kinase-like ATPase, C-terminal domain"/>
    <property type="match status" value="1"/>
</dbReference>
<evidence type="ECO:0000256" key="1">
    <source>
        <dbReference type="SAM" id="Phobius"/>
    </source>
</evidence>
<feature type="transmembrane region" description="Helical" evidence="1">
    <location>
        <begin position="161"/>
        <end position="182"/>
    </location>
</feature>
<dbReference type="InterPro" id="IPR036890">
    <property type="entry name" value="HATPase_C_sf"/>
</dbReference>
<dbReference type="SUPFAM" id="SSF55874">
    <property type="entry name" value="ATPase domain of HSP90 chaperone/DNA topoisomerase II/histidine kinase"/>
    <property type="match status" value="1"/>
</dbReference>
<dbReference type="EC" id="2.7.13.3" evidence="3"/>
<dbReference type="PANTHER" id="PTHR40448:SF1">
    <property type="entry name" value="TWO-COMPONENT SENSOR HISTIDINE KINASE"/>
    <property type="match status" value="1"/>
</dbReference>
<dbReference type="Pfam" id="PF14501">
    <property type="entry name" value="HATPase_c_5"/>
    <property type="match status" value="1"/>
</dbReference>
<dbReference type="GO" id="GO:0004673">
    <property type="term" value="F:protein histidine kinase activity"/>
    <property type="evidence" value="ECO:0007669"/>
    <property type="project" value="UniProtKB-EC"/>
</dbReference>
<name>A0AB39LD64_9STRE</name>
<protein>
    <submittedName>
        <fullName evidence="3">Sensor histidine kinase</fullName>
        <ecNumber evidence="3">2.7.13.3</ecNumber>
    </submittedName>
</protein>
<evidence type="ECO:0000313" key="3">
    <source>
        <dbReference type="EMBL" id="XDP49864.1"/>
    </source>
</evidence>
<dbReference type="GO" id="GO:0042802">
    <property type="term" value="F:identical protein binding"/>
    <property type="evidence" value="ECO:0007669"/>
    <property type="project" value="TreeGrafter"/>
</dbReference>
<dbReference type="InterPro" id="IPR003594">
    <property type="entry name" value="HATPase_dom"/>
</dbReference>